<feature type="transmembrane region" description="Helical" evidence="7">
    <location>
        <begin position="328"/>
        <end position="349"/>
    </location>
</feature>
<dbReference type="GO" id="GO:0016020">
    <property type="term" value="C:membrane"/>
    <property type="evidence" value="ECO:0007669"/>
    <property type="project" value="UniProtKB-SubCell"/>
</dbReference>
<evidence type="ECO:0000256" key="5">
    <source>
        <dbReference type="ARBA" id="ARBA00022989"/>
    </source>
</evidence>
<evidence type="ECO:0000313" key="9">
    <source>
        <dbReference type="EMBL" id="KAK2581326.1"/>
    </source>
</evidence>
<feature type="transmembrane region" description="Helical" evidence="7">
    <location>
        <begin position="176"/>
        <end position="203"/>
    </location>
</feature>
<dbReference type="InterPro" id="IPR005828">
    <property type="entry name" value="MFS_sugar_transport-like"/>
</dbReference>
<evidence type="ECO:0000256" key="6">
    <source>
        <dbReference type="ARBA" id="ARBA00023136"/>
    </source>
</evidence>
<feature type="transmembrane region" description="Helical" evidence="7">
    <location>
        <begin position="398"/>
        <end position="420"/>
    </location>
</feature>
<evidence type="ECO:0000256" key="4">
    <source>
        <dbReference type="ARBA" id="ARBA00022692"/>
    </source>
</evidence>
<gene>
    <name evidence="9" type="ORF">KPH14_008099</name>
</gene>
<feature type="transmembrane region" description="Helical" evidence="7">
    <location>
        <begin position="452"/>
        <end position="474"/>
    </location>
</feature>
<feature type="transmembrane region" description="Helical" evidence="7">
    <location>
        <begin position="486"/>
        <end position="509"/>
    </location>
</feature>
<keyword evidence="5 7" id="KW-1133">Transmembrane helix</keyword>
<reference evidence="9" key="1">
    <citation type="submission" date="2021-08" db="EMBL/GenBank/DDBJ databases">
        <authorList>
            <person name="Misof B."/>
            <person name="Oliver O."/>
            <person name="Podsiadlowski L."/>
            <person name="Donath A."/>
            <person name="Peters R."/>
            <person name="Mayer C."/>
            <person name="Rust J."/>
            <person name="Gunkel S."/>
            <person name="Lesny P."/>
            <person name="Martin S."/>
            <person name="Oeyen J.P."/>
            <person name="Petersen M."/>
            <person name="Panagiotis P."/>
            <person name="Wilbrandt J."/>
            <person name="Tanja T."/>
        </authorList>
    </citation>
    <scope>NUCLEOTIDE SEQUENCE</scope>
    <source>
        <strain evidence="9">GBR_01_08_01A</strain>
        <tissue evidence="9">Thorax + abdomen</tissue>
    </source>
</reference>
<reference evidence="9" key="2">
    <citation type="journal article" date="2023" name="Commun. Biol.">
        <title>Intrasexual cuticular hydrocarbon dimorphism in a wasp sheds light on hydrocarbon biosynthesis genes in Hymenoptera.</title>
        <authorList>
            <person name="Moris V.C."/>
            <person name="Podsiadlowski L."/>
            <person name="Martin S."/>
            <person name="Oeyen J.P."/>
            <person name="Donath A."/>
            <person name="Petersen M."/>
            <person name="Wilbrandt J."/>
            <person name="Misof B."/>
            <person name="Liedtke D."/>
            <person name="Thamm M."/>
            <person name="Scheiner R."/>
            <person name="Schmitt T."/>
            <person name="Niehuis O."/>
        </authorList>
    </citation>
    <scope>NUCLEOTIDE SEQUENCE</scope>
    <source>
        <strain evidence="9">GBR_01_08_01A</strain>
    </source>
</reference>
<feature type="transmembrane region" description="Helical" evidence="7">
    <location>
        <begin position="144"/>
        <end position="164"/>
    </location>
</feature>
<dbReference type="PANTHER" id="PTHR23511">
    <property type="entry name" value="SYNAPTIC VESICLE GLYCOPROTEIN 2"/>
    <property type="match status" value="1"/>
</dbReference>
<proteinExistence type="inferred from homology"/>
<protein>
    <recommendedName>
        <fullName evidence="8">Major facilitator superfamily (MFS) profile domain-containing protein</fullName>
    </recommendedName>
</protein>
<comment type="caution">
    <text evidence="9">The sequence shown here is derived from an EMBL/GenBank/DDBJ whole genome shotgun (WGS) entry which is preliminary data.</text>
</comment>
<keyword evidence="3" id="KW-0813">Transport</keyword>
<dbReference type="InterPro" id="IPR020846">
    <property type="entry name" value="MFS_dom"/>
</dbReference>
<dbReference type="InterPro" id="IPR011701">
    <property type="entry name" value="MFS"/>
</dbReference>
<accession>A0AAD9VNJ5</accession>
<evidence type="ECO:0000256" key="1">
    <source>
        <dbReference type="ARBA" id="ARBA00004141"/>
    </source>
</evidence>
<feature type="transmembrane region" description="Helical" evidence="7">
    <location>
        <begin position="515"/>
        <end position="533"/>
    </location>
</feature>
<comment type="similarity">
    <text evidence="2">Belongs to the major facilitator superfamily.</text>
</comment>
<dbReference type="Proteomes" id="UP001258017">
    <property type="component" value="Unassembled WGS sequence"/>
</dbReference>
<feature type="transmembrane region" description="Helical" evidence="7">
    <location>
        <begin position="52"/>
        <end position="77"/>
    </location>
</feature>
<evidence type="ECO:0000256" key="7">
    <source>
        <dbReference type="SAM" id="Phobius"/>
    </source>
</evidence>
<keyword evidence="6 7" id="KW-0472">Membrane</keyword>
<feature type="transmembrane region" description="Helical" evidence="7">
    <location>
        <begin position="119"/>
        <end position="138"/>
    </location>
</feature>
<dbReference type="PANTHER" id="PTHR23511:SF38">
    <property type="entry name" value="SYNAPTIC VESICLE 2-RELATED PROTEIN-LIKE PROTEIN"/>
    <property type="match status" value="1"/>
</dbReference>
<organism evidence="9 10">
    <name type="scientific">Odynerus spinipes</name>
    <dbReference type="NCBI Taxonomy" id="1348599"/>
    <lineage>
        <taxon>Eukaryota</taxon>
        <taxon>Metazoa</taxon>
        <taxon>Ecdysozoa</taxon>
        <taxon>Arthropoda</taxon>
        <taxon>Hexapoda</taxon>
        <taxon>Insecta</taxon>
        <taxon>Pterygota</taxon>
        <taxon>Neoptera</taxon>
        <taxon>Endopterygota</taxon>
        <taxon>Hymenoptera</taxon>
        <taxon>Apocrita</taxon>
        <taxon>Aculeata</taxon>
        <taxon>Vespoidea</taxon>
        <taxon>Vespidae</taxon>
        <taxon>Eumeninae</taxon>
        <taxon>Odynerus</taxon>
    </lineage>
</organism>
<comment type="subcellular location">
    <subcellularLocation>
        <location evidence="1">Membrane</location>
        <topology evidence="1">Multi-pass membrane protein</topology>
    </subcellularLocation>
</comment>
<feature type="transmembrane region" description="Helical" evidence="7">
    <location>
        <begin position="215"/>
        <end position="236"/>
    </location>
</feature>
<evidence type="ECO:0000256" key="2">
    <source>
        <dbReference type="ARBA" id="ARBA00008335"/>
    </source>
</evidence>
<dbReference type="InterPro" id="IPR036259">
    <property type="entry name" value="MFS_trans_sf"/>
</dbReference>
<dbReference type="Gene3D" id="1.20.1250.20">
    <property type="entry name" value="MFS general substrate transporter like domains"/>
    <property type="match status" value="1"/>
</dbReference>
<evidence type="ECO:0000259" key="8">
    <source>
        <dbReference type="PROSITE" id="PS50850"/>
    </source>
</evidence>
<dbReference type="GO" id="GO:0022857">
    <property type="term" value="F:transmembrane transporter activity"/>
    <property type="evidence" value="ECO:0007669"/>
    <property type="project" value="InterPro"/>
</dbReference>
<dbReference type="PROSITE" id="PS50850">
    <property type="entry name" value="MFS"/>
    <property type="match status" value="1"/>
</dbReference>
<feature type="transmembrane region" description="Helical" evidence="7">
    <location>
        <begin position="89"/>
        <end position="107"/>
    </location>
</feature>
<sequence length="569" mass="63795">MSSKNTNYSVFDTSIGAPPATKKLRGEGQQTDEVVAQDALNETGFGKFNYKVLAVCALICINAAFSTLSIGFILPAAACDFKMTTEDKGHLTVSFMLGMFVSSYFWGCLADTKGRKASLLLALFIHGGSEFLASLIPFYWGFLILKFISGLAICGQITLLYTYLAEFQPRKKRDLFLALMETSWVTGIILVACVAWIIVPLNIEYKSGILSFRSWNLFVMMCSLPALIVGTWLTFFPETPKYLADTGQNAKMLNVLARMYSENTGNPSEEYFANLKKSGNQMLIELLVRITDRKNEQEEIKVKSLKDITMDIFSQTLMLVKQPYLRRTFILCLVTYLIMSSYYMLILWLPDLFQRYAEFQDRFPNQSASVCTVILIKNNETIMDTNSYGCDTPIQNHVYFYALILALACVPVGLSLPLLIDRMGYTFFLVSSTLVASLATLCFFLVKTSVDNLVVSCFFESLTSMCVGVVWCMIVDLYPTHLRSIAAGLASFFGRLGSIMGNLMTGLLIDTQCTMLISLVAVQLFLCGVLGLLTPKREKPEKNVHTHIYKQISYLFPKAKNIYVGMSHR</sequence>
<dbReference type="Pfam" id="PF07690">
    <property type="entry name" value="MFS_1"/>
    <property type="match status" value="1"/>
</dbReference>
<dbReference type="SUPFAM" id="SSF103473">
    <property type="entry name" value="MFS general substrate transporter"/>
    <property type="match status" value="1"/>
</dbReference>
<keyword evidence="10" id="KW-1185">Reference proteome</keyword>
<dbReference type="EMBL" id="JAIFRP010000042">
    <property type="protein sequence ID" value="KAK2581326.1"/>
    <property type="molecule type" value="Genomic_DNA"/>
</dbReference>
<name>A0AAD9VNJ5_9HYME</name>
<dbReference type="AlphaFoldDB" id="A0AAD9VNJ5"/>
<keyword evidence="4 7" id="KW-0812">Transmembrane</keyword>
<dbReference type="Pfam" id="PF00083">
    <property type="entry name" value="Sugar_tr"/>
    <property type="match status" value="1"/>
</dbReference>
<feature type="transmembrane region" description="Helical" evidence="7">
    <location>
        <begin position="427"/>
        <end position="446"/>
    </location>
</feature>
<evidence type="ECO:0000313" key="10">
    <source>
        <dbReference type="Proteomes" id="UP001258017"/>
    </source>
</evidence>
<evidence type="ECO:0000256" key="3">
    <source>
        <dbReference type="ARBA" id="ARBA00022448"/>
    </source>
</evidence>
<feature type="domain" description="Major facilitator superfamily (MFS) profile" evidence="8">
    <location>
        <begin position="52"/>
        <end position="539"/>
    </location>
</feature>